<organism evidence="2 3">
    <name type="scientific">Volvox africanus</name>
    <dbReference type="NCBI Taxonomy" id="51714"/>
    <lineage>
        <taxon>Eukaryota</taxon>
        <taxon>Viridiplantae</taxon>
        <taxon>Chlorophyta</taxon>
        <taxon>core chlorophytes</taxon>
        <taxon>Chlorophyceae</taxon>
        <taxon>CS clade</taxon>
        <taxon>Chlamydomonadales</taxon>
        <taxon>Volvocaceae</taxon>
        <taxon>Volvox</taxon>
    </lineage>
</organism>
<keyword evidence="3" id="KW-1185">Reference proteome</keyword>
<feature type="compositionally biased region" description="Basic and acidic residues" evidence="1">
    <location>
        <begin position="278"/>
        <end position="299"/>
    </location>
</feature>
<dbReference type="EMBL" id="BNCO01000005">
    <property type="protein sequence ID" value="GIL47818.1"/>
    <property type="molecule type" value="Genomic_DNA"/>
</dbReference>
<sequence length="336" mass="36860">MQRNIKGYVYIQARPDPSPAAGVANDTGSCLLRLLGNGQGSISSNSPLTSAAAATAAMHVPSSLQISYGATPHSVSSPAGGLGVSPDRCLCASRSHGKVQDKASKPEQLPGHKHSNGAPALSPLSLLRAHQAALLPLAATTAQTQQQPLLRQIHRDRREDDLQRPVNAREQPQRCYKTVQQPLSQLIQKRIDKGLPPPLCQQQSHYHYRQLHQHHKQLDQQHWHHRQDQRPVPGMAFSRQWQAAPSNQEAAEANGALLVLGGSRPSHASRKRSGTWMDGERPRMVQPRREQEGGRRFNYWDDGGGTWDCDTLGIEDPDDGGLKWEGVGTTAVGPRW</sequence>
<evidence type="ECO:0000256" key="1">
    <source>
        <dbReference type="SAM" id="MobiDB-lite"/>
    </source>
</evidence>
<dbReference type="AlphaFoldDB" id="A0A8J4ATW2"/>
<comment type="caution">
    <text evidence="2">The sequence shown here is derived from an EMBL/GenBank/DDBJ whole genome shotgun (WGS) entry which is preliminary data.</text>
</comment>
<gene>
    <name evidence="2" type="ORF">Vafri_3973</name>
</gene>
<name>A0A8J4ATW2_9CHLO</name>
<evidence type="ECO:0000313" key="3">
    <source>
        <dbReference type="Proteomes" id="UP000747399"/>
    </source>
</evidence>
<proteinExistence type="predicted"/>
<dbReference type="Proteomes" id="UP000747399">
    <property type="component" value="Unassembled WGS sequence"/>
</dbReference>
<protein>
    <submittedName>
        <fullName evidence="2">Uncharacterized protein</fullName>
    </submittedName>
</protein>
<feature type="region of interest" description="Disordered" evidence="1">
    <location>
        <begin position="93"/>
        <end position="120"/>
    </location>
</feature>
<accession>A0A8J4ATW2</accession>
<feature type="region of interest" description="Disordered" evidence="1">
    <location>
        <begin position="261"/>
        <end position="299"/>
    </location>
</feature>
<evidence type="ECO:0000313" key="2">
    <source>
        <dbReference type="EMBL" id="GIL47818.1"/>
    </source>
</evidence>
<reference evidence="2" key="1">
    <citation type="journal article" date="2021" name="Proc. Natl. Acad. Sci. U.S.A.">
        <title>Three genomes in the algal genus Volvox reveal the fate of a haploid sex-determining region after a transition to homothallism.</title>
        <authorList>
            <person name="Yamamoto K."/>
            <person name="Hamaji T."/>
            <person name="Kawai-Toyooka H."/>
            <person name="Matsuzaki R."/>
            <person name="Takahashi F."/>
            <person name="Nishimura Y."/>
            <person name="Kawachi M."/>
            <person name="Noguchi H."/>
            <person name="Minakuchi Y."/>
            <person name="Umen J.G."/>
            <person name="Toyoda A."/>
            <person name="Nozaki H."/>
        </authorList>
    </citation>
    <scope>NUCLEOTIDE SEQUENCE</scope>
    <source>
        <strain evidence="2">NIES-3780</strain>
    </source>
</reference>